<protein>
    <submittedName>
        <fullName evidence="1">Unannotated protein</fullName>
    </submittedName>
</protein>
<name>A0A6J6DM58_9ZZZZ</name>
<evidence type="ECO:0000313" key="1">
    <source>
        <dbReference type="EMBL" id="CAB4563999.1"/>
    </source>
</evidence>
<dbReference type="InterPro" id="IPR011257">
    <property type="entry name" value="DNA_glycosylase"/>
</dbReference>
<sequence>MSEFVIKYPDGLKRCRWPKQDQIYIDYHDTEWGVKLEGENELFEQLALEAFQAGLSWITILKRRQGFRKAFHNFNIRKVAKMTDKDIERLMQDESIIRNRAKIRATIRNARLILELDQPLTSLIWSHAPKRLTTPGANFEFKATTPESIALSKTLRSLGFSFVGPTTMYAMMQSIGMVNDHAPGCFRRNELRE</sequence>
<gene>
    <name evidence="1" type="ORF">UFOPK1639_00634</name>
</gene>
<reference evidence="1" key="1">
    <citation type="submission" date="2020-05" db="EMBL/GenBank/DDBJ databases">
        <authorList>
            <person name="Chiriac C."/>
            <person name="Salcher M."/>
            <person name="Ghai R."/>
            <person name="Kavagutti S V."/>
        </authorList>
    </citation>
    <scope>NUCLEOTIDE SEQUENCE</scope>
</reference>
<dbReference type="GO" id="GO:0006284">
    <property type="term" value="P:base-excision repair"/>
    <property type="evidence" value="ECO:0007669"/>
    <property type="project" value="InterPro"/>
</dbReference>
<dbReference type="InterPro" id="IPR052891">
    <property type="entry name" value="DNA-3mA_glycosylase"/>
</dbReference>
<dbReference type="InterPro" id="IPR005019">
    <property type="entry name" value="Adenine_glyco"/>
</dbReference>
<dbReference type="SUPFAM" id="SSF48150">
    <property type="entry name" value="DNA-glycosylase"/>
    <property type="match status" value="1"/>
</dbReference>
<accession>A0A6J6DM58</accession>
<proteinExistence type="predicted"/>
<dbReference type="PANTHER" id="PTHR30037">
    <property type="entry name" value="DNA-3-METHYLADENINE GLYCOSYLASE 1"/>
    <property type="match status" value="1"/>
</dbReference>
<dbReference type="GO" id="GO:0008725">
    <property type="term" value="F:DNA-3-methyladenine glycosylase activity"/>
    <property type="evidence" value="ECO:0007669"/>
    <property type="project" value="InterPro"/>
</dbReference>
<dbReference type="EMBL" id="CAEZTH010000065">
    <property type="protein sequence ID" value="CAB4563999.1"/>
    <property type="molecule type" value="Genomic_DNA"/>
</dbReference>
<dbReference type="Gene3D" id="1.10.340.30">
    <property type="entry name" value="Hypothetical protein, domain 2"/>
    <property type="match status" value="1"/>
</dbReference>
<organism evidence="1">
    <name type="scientific">freshwater metagenome</name>
    <dbReference type="NCBI Taxonomy" id="449393"/>
    <lineage>
        <taxon>unclassified sequences</taxon>
        <taxon>metagenomes</taxon>
        <taxon>ecological metagenomes</taxon>
    </lineage>
</organism>
<dbReference type="Pfam" id="PF03352">
    <property type="entry name" value="Adenine_glyco"/>
    <property type="match status" value="1"/>
</dbReference>
<dbReference type="AlphaFoldDB" id="A0A6J6DM58"/>
<dbReference type="PANTHER" id="PTHR30037:SF4">
    <property type="entry name" value="DNA-3-METHYLADENINE GLYCOSYLASE I"/>
    <property type="match status" value="1"/>
</dbReference>